<dbReference type="STRING" id="762486.SAMN05444411_101303"/>
<evidence type="ECO:0000313" key="1">
    <source>
        <dbReference type="EMBL" id="SDW21905.1"/>
    </source>
</evidence>
<name>A0A1H2RRI8_9FLAO</name>
<dbReference type="Proteomes" id="UP000199595">
    <property type="component" value="Unassembled WGS sequence"/>
</dbReference>
<gene>
    <name evidence="1" type="ORF">SAMN05444411_101303</name>
</gene>
<dbReference type="AlphaFoldDB" id="A0A1H2RRI8"/>
<keyword evidence="2" id="KW-1185">Reference proteome</keyword>
<dbReference type="EMBL" id="FNNJ01000001">
    <property type="protein sequence ID" value="SDW21905.1"/>
    <property type="molecule type" value="Genomic_DNA"/>
</dbReference>
<proteinExistence type="predicted"/>
<protein>
    <submittedName>
        <fullName evidence="1">Uncharacterized protein</fullName>
    </submittedName>
</protein>
<organism evidence="1 2">
    <name type="scientific">Lutibacter oricola</name>
    <dbReference type="NCBI Taxonomy" id="762486"/>
    <lineage>
        <taxon>Bacteria</taxon>
        <taxon>Pseudomonadati</taxon>
        <taxon>Bacteroidota</taxon>
        <taxon>Flavobacteriia</taxon>
        <taxon>Flavobacteriales</taxon>
        <taxon>Flavobacteriaceae</taxon>
        <taxon>Lutibacter</taxon>
    </lineage>
</organism>
<dbReference type="RefSeq" id="WP_175454725.1">
    <property type="nucleotide sequence ID" value="NZ_FNNJ01000001.1"/>
</dbReference>
<reference evidence="1 2" key="1">
    <citation type="submission" date="2016-10" db="EMBL/GenBank/DDBJ databases">
        <authorList>
            <person name="de Groot N.N."/>
        </authorList>
    </citation>
    <scope>NUCLEOTIDE SEQUENCE [LARGE SCALE GENOMIC DNA]</scope>
    <source>
        <strain evidence="1 2">DSM 24956</strain>
    </source>
</reference>
<evidence type="ECO:0000313" key="2">
    <source>
        <dbReference type="Proteomes" id="UP000199595"/>
    </source>
</evidence>
<accession>A0A1H2RRI8</accession>
<sequence length="47" mass="5399">MKELIKKYNAAKQKATKFMQAGKLNAYFDALIEMNNYKMQLVAIKAS</sequence>